<name>A0A224XJD3_9HEMI</name>
<feature type="transmembrane region" description="Helical" evidence="11">
    <location>
        <begin position="607"/>
        <end position="631"/>
    </location>
</feature>
<evidence type="ECO:0000256" key="11">
    <source>
        <dbReference type="SAM" id="Phobius"/>
    </source>
</evidence>
<evidence type="ECO:0000256" key="8">
    <source>
        <dbReference type="PIRSR" id="PIRSR600175-1"/>
    </source>
</evidence>
<protein>
    <recommendedName>
        <fullName evidence="10">Transporter</fullName>
    </recommendedName>
</protein>
<dbReference type="GO" id="GO:0046872">
    <property type="term" value="F:metal ion binding"/>
    <property type="evidence" value="ECO:0007669"/>
    <property type="project" value="UniProtKB-KW"/>
</dbReference>
<evidence type="ECO:0000256" key="9">
    <source>
        <dbReference type="PIRSR" id="PIRSR600175-2"/>
    </source>
</evidence>
<feature type="binding site" evidence="8">
    <location>
        <position position="167"/>
    </location>
    <ligand>
        <name>Na(+)</name>
        <dbReference type="ChEBI" id="CHEBI:29101"/>
        <label>1</label>
    </ligand>
</feature>
<evidence type="ECO:0000256" key="7">
    <source>
        <dbReference type="ARBA" id="ARBA00023136"/>
    </source>
</evidence>
<keyword evidence="3 10" id="KW-0813">Transport</keyword>
<feature type="binding site" evidence="8">
    <location>
        <position position="508"/>
    </location>
    <ligand>
        <name>Na(+)</name>
        <dbReference type="ChEBI" id="CHEBI:29101"/>
        <label>1</label>
    </ligand>
</feature>
<keyword evidence="6 11" id="KW-1133">Transmembrane helix</keyword>
<feature type="transmembrane region" description="Helical" evidence="11">
    <location>
        <begin position="322"/>
        <end position="341"/>
    </location>
</feature>
<feature type="disulfide bond" evidence="9">
    <location>
        <begin position="273"/>
        <end position="282"/>
    </location>
</feature>
<dbReference type="GO" id="GO:0005283">
    <property type="term" value="F:amino acid:sodium symporter activity"/>
    <property type="evidence" value="ECO:0007669"/>
    <property type="project" value="TreeGrafter"/>
</dbReference>
<feature type="transmembrane region" description="Helical" evidence="11">
    <location>
        <begin position="396"/>
        <end position="421"/>
    </location>
</feature>
<reference evidence="12" key="1">
    <citation type="journal article" date="2018" name="PLoS Negl. Trop. Dis.">
        <title>An insight into the salivary gland and fat body transcriptome of Panstrongylus lignarius (Hemiptera: Heteroptera), the main vector of Chagas disease in Peru.</title>
        <authorList>
            <person name="Nevoa J.C."/>
            <person name="Mendes M.T."/>
            <person name="da Silva M.V."/>
            <person name="Soares S.C."/>
            <person name="Oliveira C.J.F."/>
            <person name="Ribeiro J.M.C."/>
        </authorList>
    </citation>
    <scope>NUCLEOTIDE SEQUENCE</scope>
</reference>
<feature type="transmembrane region" description="Helical" evidence="11">
    <location>
        <begin position="190"/>
        <end position="212"/>
    </location>
</feature>
<evidence type="ECO:0000313" key="12">
    <source>
        <dbReference type="EMBL" id="JAW08570.1"/>
    </source>
</evidence>
<feature type="binding site" evidence="8">
    <location>
        <position position="174"/>
    </location>
    <ligand>
        <name>Na(+)</name>
        <dbReference type="ChEBI" id="CHEBI:29101"/>
        <label>1</label>
    </ligand>
</feature>
<dbReference type="PANTHER" id="PTHR11616:SF303">
    <property type="entry name" value="SODIUM- AND CHLORIDE-DEPENDENT GABA TRANSPORTER INE"/>
    <property type="match status" value="1"/>
</dbReference>
<dbReference type="InterPro" id="IPR037272">
    <property type="entry name" value="SNS_sf"/>
</dbReference>
<sequence length="730" mass="81021">MEGGITSRSPFSSPLPLRNARLTQRIVIVPGSHPDTKVRIALGSPTSVNGTDDIGNGRSPLITPTNHNNNNNTWPAPADRQDVISVRSLASIGMGSTDGRKLTIRKVPTTPTELLNIAVNNAMPGEVSSVSSVYSLSEDWEVEVDRGRRRTRHHWPNKIQFILACVGYSVGLGNLWRFPYLCYASGGGVFLIPYYLILITCGIPLLYMELAIGQFTTRGPIGAFSKICPLFKGAGLASVIVSFFMSTYYNVIIAYALYYFFTAFRSDTPWSECSNRWNTEFCWHPHLQKNLTKPNNSQTPAEEFYDRKVLQLSSGIEEPGSVRWELAACLLFAWIIVYFALWKSVRSSGRVLYVTATLPFVLVLAFLGRSLTLAGADLGLNYLFKPQWELLGESKVWVYAAAQNFNSIGIAFGSVISFASYNKQNNQILVDTITVSAINAVTSLIVGVFAFATIGNIATEHQISVTNVISDGPGLVFVVYPQAMTKMPFSNFWAVLFFFMLLCLGLNSQFAIVEVVVTSIQDGFPNWIKKKLICHEILVLAICSISFAVGLPYITQGGIYFFQLVDHYAVSNSIMYIAFFEVIAVAWFYGAGRLAKNIELMSGEKTYFYFKFCWVIAAPILIFCVWVFSIIDYEPPKYNNGLYIYPAWAEILGWCITAACLAGIPILAVYAVASAEGKTFIKKLANCIKPNIEDIIPPAPEEQSKEMNTLLVKPNDVRIVKSKSLDHVVK</sequence>
<feature type="transmembrane region" description="Helical" evidence="11">
    <location>
        <begin position="159"/>
        <end position="178"/>
    </location>
</feature>
<keyword evidence="9" id="KW-1015">Disulfide bond</keyword>
<feature type="binding site" evidence="8">
    <location>
        <position position="407"/>
    </location>
    <ligand>
        <name>Na(+)</name>
        <dbReference type="ChEBI" id="CHEBI:29101"/>
        <label>1</label>
    </ligand>
</feature>
<feature type="transmembrane region" description="Helical" evidence="11">
    <location>
        <begin position="574"/>
        <end position="595"/>
    </location>
</feature>
<dbReference type="PROSITE" id="PS50267">
    <property type="entry name" value="NA_NEUROTRAN_SYMP_3"/>
    <property type="match status" value="1"/>
</dbReference>
<dbReference type="Pfam" id="PF00209">
    <property type="entry name" value="SNF"/>
    <property type="match status" value="1"/>
</dbReference>
<feature type="transmembrane region" description="Helical" evidence="11">
    <location>
        <begin position="532"/>
        <end position="554"/>
    </location>
</feature>
<feature type="transmembrane region" description="Helical" evidence="11">
    <location>
        <begin position="233"/>
        <end position="261"/>
    </location>
</feature>
<dbReference type="GO" id="GO:0005886">
    <property type="term" value="C:plasma membrane"/>
    <property type="evidence" value="ECO:0007669"/>
    <property type="project" value="TreeGrafter"/>
</dbReference>
<accession>A0A224XJD3</accession>
<feature type="transmembrane region" description="Helical" evidence="11">
    <location>
        <begin position="433"/>
        <end position="454"/>
    </location>
</feature>
<keyword evidence="4 10" id="KW-0812">Transmembrane</keyword>
<dbReference type="AlphaFoldDB" id="A0A224XJD3"/>
<evidence type="ECO:0000256" key="2">
    <source>
        <dbReference type="ARBA" id="ARBA00006459"/>
    </source>
</evidence>
<feature type="transmembrane region" description="Helical" evidence="11">
    <location>
        <begin position="353"/>
        <end position="376"/>
    </location>
</feature>
<keyword evidence="8" id="KW-0479">Metal-binding</keyword>
<dbReference type="InterPro" id="IPR000175">
    <property type="entry name" value="Na/ntran_symport"/>
</dbReference>
<keyword evidence="8" id="KW-0915">Sodium</keyword>
<keyword evidence="5 10" id="KW-0769">Symport</keyword>
<feature type="binding site" evidence="8">
    <location>
        <position position="504"/>
    </location>
    <ligand>
        <name>Na(+)</name>
        <dbReference type="ChEBI" id="CHEBI:29101"/>
        <label>1</label>
    </ligand>
</feature>
<comment type="subcellular location">
    <subcellularLocation>
        <location evidence="1">Membrane</location>
        <topology evidence="1">Multi-pass membrane protein</topology>
    </subcellularLocation>
</comment>
<evidence type="ECO:0000256" key="6">
    <source>
        <dbReference type="ARBA" id="ARBA00022989"/>
    </source>
</evidence>
<feature type="transmembrane region" description="Helical" evidence="11">
    <location>
        <begin position="651"/>
        <end position="673"/>
    </location>
</feature>
<dbReference type="SUPFAM" id="SSF161070">
    <property type="entry name" value="SNF-like"/>
    <property type="match status" value="1"/>
</dbReference>
<proteinExistence type="inferred from homology"/>
<feature type="binding site" evidence="8">
    <location>
        <position position="439"/>
    </location>
    <ligand>
        <name>Na(+)</name>
        <dbReference type="ChEBI" id="CHEBI:29101"/>
        <label>1</label>
    </ligand>
</feature>
<dbReference type="PANTHER" id="PTHR11616">
    <property type="entry name" value="SODIUM/CHLORIDE DEPENDENT TRANSPORTER"/>
    <property type="match status" value="1"/>
</dbReference>
<evidence type="ECO:0000256" key="5">
    <source>
        <dbReference type="ARBA" id="ARBA00022847"/>
    </source>
</evidence>
<dbReference type="EMBL" id="GFTR01007856">
    <property type="protein sequence ID" value="JAW08570.1"/>
    <property type="molecule type" value="Transcribed_RNA"/>
</dbReference>
<evidence type="ECO:0000256" key="1">
    <source>
        <dbReference type="ARBA" id="ARBA00004141"/>
    </source>
</evidence>
<keyword evidence="7 11" id="KW-0472">Membrane</keyword>
<dbReference type="GO" id="GO:0089718">
    <property type="term" value="P:amino acid import across plasma membrane"/>
    <property type="evidence" value="ECO:0007669"/>
    <property type="project" value="TreeGrafter"/>
</dbReference>
<evidence type="ECO:0000256" key="10">
    <source>
        <dbReference type="RuleBase" id="RU003732"/>
    </source>
</evidence>
<comment type="similarity">
    <text evidence="2 10">Belongs to the sodium:neurotransmitter symporter (SNF) (TC 2.A.22) family.</text>
</comment>
<evidence type="ECO:0000256" key="4">
    <source>
        <dbReference type="ARBA" id="ARBA00022692"/>
    </source>
</evidence>
<evidence type="ECO:0000256" key="3">
    <source>
        <dbReference type="ARBA" id="ARBA00022448"/>
    </source>
</evidence>
<dbReference type="PROSITE" id="PS00610">
    <property type="entry name" value="NA_NEUROTRAN_SYMP_1"/>
    <property type="match status" value="1"/>
</dbReference>
<organism evidence="12">
    <name type="scientific">Panstrongylus lignarius</name>
    <dbReference type="NCBI Taxonomy" id="156445"/>
    <lineage>
        <taxon>Eukaryota</taxon>
        <taxon>Metazoa</taxon>
        <taxon>Ecdysozoa</taxon>
        <taxon>Arthropoda</taxon>
        <taxon>Hexapoda</taxon>
        <taxon>Insecta</taxon>
        <taxon>Pterygota</taxon>
        <taxon>Neoptera</taxon>
        <taxon>Paraneoptera</taxon>
        <taxon>Hemiptera</taxon>
        <taxon>Heteroptera</taxon>
        <taxon>Panheteroptera</taxon>
        <taxon>Cimicomorpha</taxon>
        <taxon>Reduviidae</taxon>
        <taxon>Triatominae</taxon>
        <taxon>Panstrongylus</taxon>
    </lineage>
</organism>
<feature type="transmembrane region" description="Helical" evidence="11">
    <location>
        <begin position="492"/>
        <end position="520"/>
    </location>
</feature>
<dbReference type="PRINTS" id="PR00176">
    <property type="entry name" value="NANEUSMPORT"/>
</dbReference>
<feature type="binding site" evidence="8">
    <location>
        <position position="170"/>
    </location>
    <ligand>
        <name>Na(+)</name>
        <dbReference type="ChEBI" id="CHEBI:29101"/>
        <label>1</label>
    </ligand>
</feature>